<evidence type="ECO:0000256" key="1">
    <source>
        <dbReference type="ARBA" id="ARBA00004123"/>
    </source>
</evidence>
<feature type="domain" description="C2H2-type" evidence="13">
    <location>
        <begin position="688"/>
        <end position="716"/>
    </location>
</feature>
<feature type="region of interest" description="Disordered" evidence="12">
    <location>
        <begin position="98"/>
        <end position="137"/>
    </location>
</feature>
<dbReference type="PANTHER" id="PTHR24393">
    <property type="entry name" value="ZINC FINGER PROTEIN"/>
    <property type="match status" value="1"/>
</dbReference>
<evidence type="ECO:0000256" key="3">
    <source>
        <dbReference type="ARBA" id="ARBA00022723"/>
    </source>
</evidence>
<evidence type="ECO:0000259" key="13">
    <source>
        <dbReference type="PROSITE" id="PS50157"/>
    </source>
</evidence>
<protein>
    <submittedName>
        <fullName evidence="14">KRAB</fullName>
    </submittedName>
</protein>
<feature type="compositionally biased region" description="Polar residues" evidence="12">
    <location>
        <begin position="110"/>
        <end position="122"/>
    </location>
</feature>
<keyword evidence="6" id="KW-0862">Zinc</keyword>
<keyword evidence="9" id="KW-0804">Transcription</keyword>
<dbReference type="EMBL" id="CACVKT020007539">
    <property type="protein sequence ID" value="CAC5408452.1"/>
    <property type="molecule type" value="Genomic_DNA"/>
</dbReference>
<feature type="domain" description="C2H2-type" evidence="13">
    <location>
        <begin position="631"/>
        <end position="659"/>
    </location>
</feature>
<keyword evidence="8" id="KW-0238">DNA-binding</keyword>
<keyword evidence="3" id="KW-0479">Metal-binding</keyword>
<feature type="domain" description="C2H2-type" evidence="13">
    <location>
        <begin position="659"/>
        <end position="687"/>
    </location>
</feature>
<comment type="subcellular location">
    <subcellularLocation>
        <location evidence="1">Nucleus</location>
    </subcellularLocation>
</comment>
<keyword evidence="4" id="KW-0677">Repeat</keyword>
<keyword evidence="5 11" id="KW-0863">Zinc-finger</keyword>
<evidence type="ECO:0000256" key="11">
    <source>
        <dbReference type="PROSITE-ProRule" id="PRU00042"/>
    </source>
</evidence>
<name>A0A6J8DLK0_MYTCO</name>
<feature type="domain" description="C2H2-type" evidence="13">
    <location>
        <begin position="490"/>
        <end position="512"/>
    </location>
</feature>
<gene>
    <name evidence="14" type="ORF">MCOR_41842</name>
</gene>
<dbReference type="GO" id="GO:0005634">
    <property type="term" value="C:nucleus"/>
    <property type="evidence" value="ECO:0007669"/>
    <property type="project" value="UniProtKB-SubCell"/>
</dbReference>
<feature type="domain" description="C2H2-type" evidence="13">
    <location>
        <begin position="464"/>
        <end position="491"/>
    </location>
</feature>
<organism evidence="14 15">
    <name type="scientific">Mytilus coruscus</name>
    <name type="common">Sea mussel</name>
    <dbReference type="NCBI Taxonomy" id="42192"/>
    <lineage>
        <taxon>Eukaryota</taxon>
        <taxon>Metazoa</taxon>
        <taxon>Spiralia</taxon>
        <taxon>Lophotrochozoa</taxon>
        <taxon>Mollusca</taxon>
        <taxon>Bivalvia</taxon>
        <taxon>Autobranchia</taxon>
        <taxon>Pteriomorphia</taxon>
        <taxon>Mytilida</taxon>
        <taxon>Mytiloidea</taxon>
        <taxon>Mytilidae</taxon>
        <taxon>Mytilinae</taxon>
        <taxon>Mytilus</taxon>
    </lineage>
</organism>
<dbReference type="PROSITE" id="PS00028">
    <property type="entry name" value="ZINC_FINGER_C2H2_1"/>
    <property type="match status" value="12"/>
</dbReference>
<evidence type="ECO:0000256" key="2">
    <source>
        <dbReference type="ARBA" id="ARBA00006991"/>
    </source>
</evidence>
<dbReference type="SMART" id="SM00355">
    <property type="entry name" value="ZnF_C2H2"/>
    <property type="match status" value="16"/>
</dbReference>
<feature type="domain" description="C2H2-type" evidence="13">
    <location>
        <begin position="717"/>
        <end position="744"/>
    </location>
</feature>
<evidence type="ECO:0000256" key="8">
    <source>
        <dbReference type="ARBA" id="ARBA00023125"/>
    </source>
</evidence>
<keyword evidence="7" id="KW-0805">Transcription regulation</keyword>
<dbReference type="Pfam" id="PF13912">
    <property type="entry name" value="zf-C2H2_6"/>
    <property type="match status" value="2"/>
</dbReference>
<dbReference type="PROSITE" id="PS50157">
    <property type="entry name" value="ZINC_FINGER_C2H2_2"/>
    <property type="match status" value="12"/>
</dbReference>
<feature type="domain" description="C2H2-type" evidence="13">
    <location>
        <begin position="840"/>
        <end position="867"/>
    </location>
</feature>
<dbReference type="FunFam" id="3.30.160.60:FF:001289">
    <property type="entry name" value="Zinc finger protein 574"/>
    <property type="match status" value="1"/>
</dbReference>
<feature type="compositionally biased region" description="Acidic residues" evidence="12">
    <location>
        <begin position="332"/>
        <end position="360"/>
    </location>
</feature>
<reference evidence="14 15" key="1">
    <citation type="submission" date="2020-06" db="EMBL/GenBank/DDBJ databases">
        <authorList>
            <person name="Li R."/>
            <person name="Bekaert M."/>
        </authorList>
    </citation>
    <scope>NUCLEOTIDE SEQUENCE [LARGE SCALE GENOMIC DNA]</scope>
    <source>
        <strain evidence="15">wild</strain>
    </source>
</reference>
<feature type="compositionally biased region" description="Polar residues" evidence="12">
    <location>
        <begin position="238"/>
        <end position="253"/>
    </location>
</feature>
<dbReference type="OrthoDB" id="6077919at2759"/>
<feature type="region of interest" description="Disordered" evidence="12">
    <location>
        <begin position="332"/>
        <end position="367"/>
    </location>
</feature>
<dbReference type="SUPFAM" id="SSF57667">
    <property type="entry name" value="beta-beta-alpha zinc fingers"/>
    <property type="match status" value="8"/>
</dbReference>
<dbReference type="FunFam" id="3.30.160.60:FF:000045">
    <property type="entry name" value="ZFP69 zinc finger protein B"/>
    <property type="match status" value="1"/>
</dbReference>
<evidence type="ECO:0000256" key="12">
    <source>
        <dbReference type="SAM" id="MobiDB-lite"/>
    </source>
</evidence>
<dbReference type="PANTHER" id="PTHR24393:SF15">
    <property type="entry name" value="IP01243P-RELATED"/>
    <property type="match status" value="1"/>
</dbReference>
<keyword evidence="15" id="KW-1185">Reference proteome</keyword>
<feature type="region of interest" description="Disordered" evidence="12">
    <location>
        <begin position="228"/>
        <end position="258"/>
    </location>
</feature>
<feature type="domain" description="C2H2-type" evidence="13">
    <location>
        <begin position="405"/>
        <end position="432"/>
    </location>
</feature>
<sequence>MSEMEAKSQYSQNEDQSDEGKDKDECKPKSKLRKNIDIICETLKTDQEESLYITVNLPENKYYIGGSEIGNKFLGQHSEIIEKFFAFCKDTYRCSQVEENTPGKKRLPNQKITQTQTSSNSGDESHINTKNRKRKSQVKLCIEESPMKKHVTNNIEKVPSMDIGVPTRKSNRINSKESILQKAEMRKANMNNINSSKLDNVLKAKVQEDDVKFSSFKSDAKELKFESKSKTDLDPVLKSQSKTGDLNQVNESQSRTDDYLSKVNEKVATIKTEIDNSEDTDQIVLGILQKDRVNIENLELKEIENIEGFEQGENLVMSFNEDEDCVSDQVEDYENDKDEDEDYENNEDSADSCDEGEENGENILKSENRMERKQKKITCTLCSKEFHHKRYQSHLRNFHKQLYAYECEICSQTFNSAIGLNKHKALHSEEESKNEEEIQNYIESNYYMKKGVIVNLNEASNETYTCNLCLKPLRTKAGLESHMQIHSGHFQCNTCSKTFVTQHRLRRHETLHDKGDFNCKVCAHVCTTKRYLIQHMRKEHDDQREVCYECGIFFETLMDKNQHMLTHKTGHCSNFICPKCGKTFELLRYLKNHNRQSHKGNEEICKVCSTFFESKEELRKHMWQHRQDFFYICKICKADFETSELLMNHSKEVHNSHMYICENCGEQFDSAVKLKKHSTYEHTPESLFSCYLCGSRFLKERKLKDHIDSVHVNLRPFMCEECGACFKTNGCLRVHIKRHSDDKTNVCELCNAKFKSIDGLNNHVLDSHGHQVNTEKLNFRVYECSYCGKRSSQKAIYIRHLRTHTGEKPYSCKICGRKFPIPAALNRHMKHKHLENGKKHVCETCNVRFAEMSHLKRHFGTHTHKTMAGEALQAEKKMSKMVSYEFEGERVLIDAENLQTVDQHKDTELAEQTKNIKVIYLNENADPNNMEQTETVYTLENSSMLNLPDSTIYVISETEDPDVFVHLQSEHT</sequence>
<dbReference type="GO" id="GO:0001228">
    <property type="term" value="F:DNA-binding transcription activator activity, RNA polymerase II-specific"/>
    <property type="evidence" value="ECO:0007669"/>
    <property type="project" value="TreeGrafter"/>
</dbReference>
<keyword evidence="10" id="KW-0539">Nucleus</keyword>
<evidence type="ECO:0000256" key="9">
    <source>
        <dbReference type="ARBA" id="ARBA00023163"/>
    </source>
</evidence>
<comment type="similarity">
    <text evidence="2">Belongs to the krueppel C2H2-type zinc-finger protein family.</text>
</comment>
<feature type="domain" description="C2H2-type" evidence="13">
    <location>
        <begin position="810"/>
        <end position="838"/>
    </location>
</feature>
<dbReference type="Gene3D" id="3.30.160.60">
    <property type="entry name" value="Classic Zinc Finger"/>
    <property type="match status" value="9"/>
</dbReference>
<dbReference type="InterPro" id="IPR036236">
    <property type="entry name" value="Znf_C2H2_sf"/>
</dbReference>
<evidence type="ECO:0000256" key="10">
    <source>
        <dbReference type="ARBA" id="ARBA00023242"/>
    </source>
</evidence>
<evidence type="ECO:0000256" key="7">
    <source>
        <dbReference type="ARBA" id="ARBA00023015"/>
    </source>
</evidence>
<feature type="domain" description="C2H2-type" evidence="13">
    <location>
        <begin position="782"/>
        <end position="809"/>
    </location>
</feature>
<feature type="domain" description="C2H2-type" evidence="13">
    <location>
        <begin position="575"/>
        <end position="603"/>
    </location>
</feature>
<accession>A0A6J8DLK0</accession>
<feature type="compositionally biased region" description="Basic and acidic residues" evidence="12">
    <location>
        <begin position="18"/>
        <end position="28"/>
    </location>
</feature>
<dbReference type="GO" id="GO:0008270">
    <property type="term" value="F:zinc ion binding"/>
    <property type="evidence" value="ECO:0007669"/>
    <property type="project" value="UniProtKB-KW"/>
</dbReference>
<evidence type="ECO:0000313" key="14">
    <source>
        <dbReference type="EMBL" id="CAC5408452.1"/>
    </source>
</evidence>
<evidence type="ECO:0000256" key="4">
    <source>
        <dbReference type="ARBA" id="ARBA00022737"/>
    </source>
</evidence>
<evidence type="ECO:0000256" key="5">
    <source>
        <dbReference type="ARBA" id="ARBA00022771"/>
    </source>
</evidence>
<dbReference type="Proteomes" id="UP000507470">
    <property type="component" value="Unassembled WGS sequence"/>
</dbReference>
<dbReference type="FunFam" id="3.30.160.60:FF:000446">
    <property type="entry name" value="Zinc finger protein"/>
    <property type="match status" value="1"/>
</dbReference>
<evidence type="ECO:0000313" key="15">
    <source>
        <dbReference type="Proteomes" id="UP000507470"/>
    </source>
</evidence>
<dbReference type="GO" id="GO:0000978">
    <property type="term" value="F:RNA polymerase II cis-regulatory region sequence-specific DNA binding"/>
    <property type="evidence" value="ECO:0007669"/>
    <property type="project" value="TreeGrafter"/>
</dbReference>
<feature type="domain" description="C2H2-type" evidence="13">
    <location>
        <begin position="517"/>
        <end position="545"/>
    </location>
</feature>
<proteinExistence type="inferred from homology"/>
<feature type="region of interest" description="Disordered" evidence="12">
    <location>
        <begin position="1"/>
        <end position="28"/>
    </location>
</feature>
<evidence type="ECO:0000256" key="6">
    <source>
        <dbReference type="ARBA" id="ARBA00022833"/>
    </source>
</evidence>
<dbReference type="Pfam" id="PF00096">
    <property type="entry name" value="zf-C2H2"/>
    <property type="match status" value="5"/>
</dbReference>
<dbReference type="AlphaFoldDB" id="A0A6J8DLK0"/>
<dbReference type="InterPro" id="IPR013087">
    <property type="entry name" value="Znf_C2H2_type"/>
</dbReference>